<dbReference type="Pfam" id="PF04392">
    <property type="entry name" value="ABC_sub_bind"/>
    <property type="match status" value="1"/>
</dbReference>
<feature type="chain" id="PRO_5038296483" evidence="1">
    <location>
        <begin position="22"/>
        <end position="332"/>
    </location>
</feature>
<evidence type="ECO:0000313" key="2">
    <source>
        <dbReference type="EMBL" id="OIJ18429.1"/>
    </source>
</evidence>
<dbReference type="AlphaFoldDB" id="A0A1S2M144"/>
<comment type="caution">
    <text evidence="2">The sequence shown here is derived from an EMBL/GenBank/DDBJ whole genome shotgun (WGS) entry which is preliminary data.</text>
</comment>
<dbReference type="CDD" id="cd06325">
    <property type="entry name" value="PBP1_ABC_unchar_transporter"/>
    <property type="match status" value="1"/>
</dbReference>
<dbReference type="SUPFAM" id="SSF53822">
    <property type="entry name" value="Periplasmic binding protein-like I"/>
    <property type="match status" value="1"/>
</dbReference>
<dbReference type="RefSeq" id="WP_071390033.1">
    <property type="nucleotide sequence ID" value="NZ_MLQS01000017.1"/>
</dbReference>
<dbReference type="PANTHER" id="PTHR35271:SF1">
    <property type="entry name" value="ABC TRANSPORTER, SUBSTRATE-BINDING LIPOPROTEIN"/>
    <property type="match status" value="1"/>
</dbReference>
<accession>A0A1S2M144</accession>
<reference evidence="2 4" key="1">
    <citation type="submission" date="2016-10" db="EMBL/GenBank/DDBJ databases">
        <title>Draft genome sequences of four alkaliphilic bacteria belonging to the Anaerobacillus genus.</title>
        <authorList>
            <person name="Bassil N.M."/>
            <person name="Lloyd J.R."/>
        </authorList>
    </citation>
    <scope>NUCLEOTIDE SEQUENCE [LARGE SCALE GENOMIC DNA]</scope>
    <source>
        <strain evidence="2 4">DSM 22531</strain>
    </source>
</reference>
<protein>
    <submittedName>
        <fullName evidence="2">BMP family ABC transporter substrate-binding protein</fullName>
    </submittedName>
</protein>
<keyword evidence="1" id="KW-0732">Signal</keyword>
<dbReference type="Gene3D" id="3.40.50.2300">
    <property type="match status" value="2"/>
</dbReference>
<dbReference type="EMBL" id="MLQS01000017">
    <property type="protein sequence ID" value="OIJ19908.1"/>
    <property type="molecule type" value="Genomic_DNA"/>
</dbReference>
<dbReference type="Proteomes" id="UP000180057">
    <property type="component" value="Unassembled WGS sequence"/>
</dbReference>
<sequence>MKKQMISSFAMLLLAIFALVACGSNEQSQEENEVKQIKIGATQIVEHPSLDAAFEGFKAALDDNGFVEGENVTYDFQSAQGDQNNVATISNQFVANQVDLIFTNSTPSTLGALNATNEIPIVFASVSNPVGAGIVEALDQPGENITGVIDLHPEFTKRTIEFIDTNFEGAKVGYIYNSGEANSVSQLEAIKEALEGSSLTLVERTVATSAEVQQAADSLVGNVDVFLMTTDNTVVQGLGSLVGTANDYGIPLIVGDPESLDAGGFVTYGVDFFSIGYRAGEMAAAILKGEKVPSEMNVEIPPELSLLINKSAAEAQDVEWNAEWDEIAKILE</sequence>
<dbReference type="OrthoDB" id="9776955at2"/>
<proteinExistence type="predicted"/>
<dbReference type="InterPro" id="IPR028082">
    <property type="entry name" value="Peripla_BP_I"/>
</dbReference>
<dbReference type="PANTHER" id="PTHR35271">
    <property type="entry name" value="ABC TRANSPORTER, SUBSTRATE-BINDING LIPOPROTEIN-RELATED"/>
    <property type="match status" value="1"/>
</dbReference>
<evidence type="ECO:0000313" key="4">
    <source>
        <dbReference type="Proteomes" id="UP000180057"/>
    </source>
</evidence>
<evidence type="ECO:0000256" key="1">
    <source>
        <dbReference type="SAM" id="SignalP"/>
    </source>
</evidence>
<organism evidence="2 4">
    <name type="scientific">Anaerobacillus alkalidiazotrophicus</name>
    <dbReference type="NCBI Taxonomy" id="472963"/>
    <lineage>
        <taxon>Bacteria</taxon>
        <taxon>Bacillati</taxon>
        <taxon>Bacillota</taxon>
        <taxon>Bacilli</taxon>
        <taxon>Bacillales</taxon>
        <taxon>Bacillaceae</taxon>
        <taxon>Anaerobacillus</taxon>
    </lineage>
</organism>
<dbReference type="PROSITE" id="PS51257">
    <property type="entry name" value="PROKAR_LIPOPROTEIN"/>
    <property type="match status" value="1"/>
</dbReference>
<feature type="signal peptide" evidence="1">
    <location>
        <begin position="1"/>
        <end position="21"/>
    </location>
</feature>
<dbReference type="EMBL" id="MLQS01000030">
    <property type="protein sequence ID" value="OIJ18429.1"/>
    <property type="molecule type" value="Genomic_DNA"/>
</dbReference>
<gene>
    <name evidence="3" type="ORF">BKP45_12715</name>
    <name evidence="2" type="ORF">BKP45_18430</name>
</gene>
<keyword evidence="4" id="KW-1185">Reference proteome</keyword>
<dbReference type="InterPro" id="IPR007487">
    <property type="entry name" value="ABC_transpt-TYRBP-like"/>
</dbReference>
<dbReference type="STRING" id="472963.BKP45_12715"/>
<name>A0A1S2M144_9BACI</name>
<evidence type="ECO:0000313" key="3">
    <source>
        <dbReference type="EMBL" id="OIJ19908.1"/>
    </source>
</evidence>